<dbReference type="AlphaFoldDB" id="A0AAV5V0C6"/>
<comment type="caution">
    <text evidence="1">The sequence shown here is derived from an EMBL/GenBank/DDBJ whole genome shotgun (WGS) entry which is preliminary data.</text>
</comment>
<protein>
    <submittedName>
        <fullName evidence="1">Uncharacterized protein</fullName>
    </submittedName>
</protein>
<keyword evidence="2" id="KW-1185">Reference proteome</keyword>
<evidence type="ECO:0000313" key="1">
    <source>
        <dbReference type="EMBL" id="GMT11878.1"/>
    </source>
</evidence>
<proteinExistence type="predicted"/>
<evidence type="ECO:0000313" key="2">
    <source>
        <dbReference type="Proteomes" id="UP001432322"/>
    </source>
</evidence>
<feature type="non-terminal residue" evidence="1">
    <location>
        <position position="1"/>
    </location>
</feature>
<dbReference type="Proteomes" id="UP001432322">
    <property type="component" value="Unassembled WGS sequence"/>
</dbReference>
<reference evidence="1" key="1">
    <citation type="submission" date="2023-10" db="EMBL/GenBank/DDBJ databases">
        <title>Genome assembly of Pristionchus species.</title>
        <authorList>
            <person name="Yoshida K."/>
            <person name="Sommer R.J."/>
        </authorList>
    </citation>
    <scope>NUCLEOTIDE SEQUENCE</scope>
    <source>
        <strain evidence="1">RS5133</strain>
    </source>
</reference>
<name>A0AAV5V0C6_9BILA</name>
<dbReference type="EMBL" id="BTSY01000001">
    <property type="protein sequence ID" value="GMT11878.1"/>
    <property type="molecule type" value="Genomic_DNA"/>
</dbReference>
<accession>A0AAV5V0C6</accession>
<organism evidence="1 2">
    <name type="scientific">Pristionchus fissidentatus</name>
    <dbReference type="NCBI Taxonomy" id="1538716"/>
    <lineage>
        <taxon>Eukaryota</taxon>
        <taxon>Metazoa</taxon>
        <taxon>Ecdysozoa</taxon>
        <taxon>Nematoda</taxon>
        <taxon>Chromadorea</taxon>
        <taxon>Rhabditida</taxon>
        <taxon>Rhabditina</taxon>
        <taxon>Diplogasteromorpha</taxon>
        <taxon>Diplogasteroidea</taxon>
        <taxon>Neodiplogasteridae</taxon>
        <taxon>Pristionchus</taxon>
    </lineage>
</organism>
<sequence length="93" mass="9916">LASVGLWDRALFQPCELLTVFIDSSEVSGTEGFSIRHSAVNTETPMIEIVKASETTTTASITTTEMLTASDALHVIGLSLLALSMLWGVMRSG</sequence>
<gene>
    <name evidence="1" type="ORF">PFISCL1PPCAC_3175</name>
</gene>